<evidence type="ECO:0000259" key="1">
    <source>
        <dbReference type="PROSITE" id="PS51704"/>
    </source>
</evidence>
<proteinExistence type="predicted"/>
<dbReference type="InterPro" id="IPR030395">
    <property type="entry name" value="GP_PDE_dom"/>
</dbReference>
<dbReference type="Proteomes" id="UP000281708">
    <property type="component" value="Unassembled WGS sequence"/>
</dbReference>
<keyword evidence="3" id="KW-1185">Reference proteome</keyword>
<dbReference type="Pfam" id="PF03009">
    <property type="entry name" value="GDPD"/>
    <property type="match status" value="1"/>
</dbReference>
<dbReference type="EMBL" id="RDBE01000008">
    <property type="protein sequence ID" value="RLV48812.1"/>
    <property type="molecule type" value="Genomic_DNA"/>
</dbReference>
<sequence>MAHRGGAQHPDLLGLENTAEAFSHATRLGYRYLETDVHATRDGVLVAFHDEVLDRVTDRTGRIESLTSAQLAEALIGGRHAVPRFAELLADLPDARFNVDLKSESAVRPLADLLRSTGAEDRVCVGAFSLPRIRSFRRLTGGRVATAAAPAEVARVVAGLPCRGPAVLQVPHRRGRVRVVTPRLVRRAHAARMHVHVWTVDDPAEMAELLDLGVDGLITDRTDLLREVLEQRGSWS</sequence>
<dbReference type="AlphaFoldDB" id="A0A3L8P1K6"/>
<protein>
    <submittedName>
        <fullName evidence="2">Glycerophosphodiester phosphodiesterase</fullName>
    </submittedName>
</protein>
<feature type="domain" description="GP-PDE" evidence="1">
    <location>
        <begin position="1"/>
        <end position="229"/>
    </location>
</feature>
<evidence type="ECO:0000313" key="2">
    <source>
        <dbReference type="EMBL" id="RLV48812.1"/>
    </source>
</evidence>
<dbReference type="InterPro" id="IPR017946">
    <property type="entry name" value="PLC-like_Pdiesterase_TIM-brl"/>
</dbReference>
<dbReference type="PANTHER" id="PTHR43805:SF1">
    <property type="entry name" value="GP-PDE DOMAIN-CONTAINING PROTEIN"/>
    <property type="match status" value="1"/>
</dbReference>
<dbReference type="PROSITE" id="PS51704">
    <property type="entry name" value="GP_PDE"/>
    <property type="match status" value="1"/>
</dbReference>
<name>A0A3L8P1K6_9ACTN</name>
<reference evidence="2 3" key="1">
    <citation type="submission" date="2018-10" db="EMBL/GenBank/DDBJ databases">
        <title>Marmoricola sp. 4Q3S-7 whole genome shotgun sequence.</title>
        <authorList>
            <person name="Li F."/>
        </authorList>
    </citation>
    <scope>NUCLEOTIDE SEQUENCE [LARGE SCALE GENOMIC DNA]</scope>
    <source>
        <strain evidence="2 3">4Q3S-7</strain>
    </source>
</reference>
<dbReference type="GO" id="GO:0006629">
    <property type="term" value="P:lipid metabolic process"/>
    <property type="evidence" value="ECO:0007669"/>
    <property type="project" value="InterPro"/>
</dbReference>
<dbReference type="Gene3D" id="3.20.20.190">
    <property type="entry name" value="Phosphatidylinositol (PI) phosphodiesterase"/>
    <property type="match status" value="1"/>
</dbReference>
<dbReference type="PANTHER" id="PTHR43805">
    <property type="entry name" value="GLYCEROPHOSPHORYL DIESTER PHOSPHODIESTERASE"/>
    <property type="match status" value="1"/>
</dbReference>
<dbReference type="GO" id="GO:0008081">
    <property type="term" value="F:phosphoric diester hydrolase activity"/>
    <property type="evidence" value="ECO:0007669"/>
    <property type="project" value="InterPro"/>
</dbReference>
<dbReference type="OrthoDB" id="5241788at2"/>
<gene>
    <name evidence="2" type="ORF">D9V37_13185</name>
</gene>
<dbReference type="SUPFAM" id="SSF51695">
    <property type="entry name" value="PLC-like phosphodiesterases"/>
    <property type="match status" value="1"/>
</dbReference>
<comment type="caution">
    <text evidence="2">The sequence shown here is derived from an EMBL/GenBank/DDBJ whole genome shotgun (WGS) entry which is preliminary data.</text>
</comment>
<evidence type="ECO:0000313" key="3">
    <source>
        <dbReference type="Proteomes" id="UP000281708"/>
    </source>
</evidence>
<organism evidence="2 3">
    <name type="scientific">Nocardioides mangrovicus</name>
    <dbReference type="NCBI Taxonomy" id="2478913"/>
    <lineage>
        <taxon>Bacteria</taxon>
        <taxon>Bacillati</taxon>
        <taxon>Actinomycetota</taxon>
        <taxon>Actinomycetes</taxon>
        <taxon>Propionibacteriales</taxon>
        <taxon>Nocardioidaceae</taxon>
        <taxon>Nocardioides</taxon>
    </lineage>
</organism>
<accession>A0A3L8P1K6</accession>